<evidence type="ECO:0000256" key="1">
    <source>
        <dbReference type="ARBA" id="ARBA00004613"/>
    </source>
</evidence>
<gene>
    <name evidence="7" type="ORF">GCK72_023947</name>
</gene>
<evidence type="ECO:0000256" key="4">
    <source>
        <dbReference type="PROSITE-ProRule" id="PRU00557"/>
    </source>
</evidence>
<keyword evidence="2" id="KW-0964">Secreted</keyword>
<organism evidence="7 8">
    <name type="scientific">Caenorhabditis remanei</name>
    <name type="common">Caenorhabditis vulgaris</name>
    <dbReference type="NCBI Taxonomy" id="31234"/>
    <lineage>
        <taxon>Eukaryota</taxon>
        <taxon>Metazoa</taxon>
        <taxon>Ecdysozoa</taxon>
        <taxon>Nematoda</taxon>
        <taxon>Chromadorea</taxon>
        <taxon>Rhabditida</taxon>
        <taxon>Rhabditina</taxon>
        <taxon>Rhabditomorpha</taxon>
        <taxon>Rhabditoidea</taxon>
        <taxon>Rhabditidae</taxon>
        <taxon>Peloderinae</taxon>
        <taxon>Caenorhabditis</taxon>
    </lineage>
</organism>
<evidence type="ECO:0000259" key="6">
    <source>
        <dbReference type="PROSITE" id="PS51211"/>
    </source>
</evidence>
<dbReference type="KEGG" id="crq:GCK72_023947"/>
<dbReference type="InterPro" id="IPR011030">
    <property type="entry name" value="Lipovitellin_superhlx_dom"/>
</dbReference>
<dbReference type="InterPro" id="IPR015819">
    <property type="entry name" value="Lipid_transp_b-sht_shell"/>
</dbReference>
<dbReference type="SMART" id="SM00638">
    <property type="entry name" value="LPD_N"/>
    <property type="match status" value="1"/>
</dbReference>
<evidence type="ECO:0000256" key="5">
    <source>
        <dbReference type="SAM" id="SignalP"/>
    </source>
</evidence>
<feature type="domain" description="Vitellogenin" evidence="6">
    <location>
        <begin position="24"/>
        <end position="297"/>
    </location>
</feature>
<sequence>MNSIIIASLVALAIAASPAFDRTFSPKSEYVYKFDGLILSGLQTTSSDASQTRISCRTRIQAIDDRYIHLQLTDVTYSAFHIPQTEKWPKMESLEQRELSDELKELLELPFRVQMRNGHVSKIQFSSEDAEWSKNGKRSIVNLLSLHRSAPVDKLNQDEKDMETEKDCRFFNVHEKTMEGDCEVAYTIVQEGEKTIYTKSVNFDKCITQSVMETCLAVAGTKNTVQHLIHHIQKKTISPLRAAELLKSIQETLFSSEHIADLLIELAQSPLAKGYEPLRQSAWLAAGSVVRGFASMT</sequence>
<evidence type="ECO:0000313" key="8">
    <source>
        <dbReference type="Proteomes" id="UP000483820"/>
    </source>
</evidence>
<dbReference type="SUPFAM" id="SSF56968">
    <property type="entry name" value="Lipovitellin-phosvitin complex, beta-sheet shell regions"/>
    <property type="match status" value="1"/>
</dbReference>
<feature type="signal peptide" evidence="5">
    <location>
        <begin position="1"/>
        <end position="15"/>
    </location>
</feature>
<dbReference type="Proteomes" id="UP000483820">
    <property type="component" value="Chromosome X"/>
</dbReference>
<dbReference type="AlphaFoldDB" id="A0A6A5FY38"/>
<evidence type="ECO:0000256" key="2">
    <source>
        <dbReference type="ARBA" id="ARBA00022525"/>
    </source>
</evidence>
<comment type="subcellular location">
    <subcellularLocation>
        <location evidence="1">Secreted</location>
    </subcellularLocation>
</comment>
<evidence type="ECO:0000313" key="7">
    <source>
        <dbReference type="EMBL" id="KAF1747483.1"/>
    </source>
</evidence>
<dbReference type="GO" id="GO:0005319">
    <property type="term" value="F:lipid transporter activity"/>
    <property type="evidence" value="ECO:0007669"/>
    <property type="project" value="InterPro"/>
</dbReference>
<dbReference type="InterPro" id="IPR001747">
    <property type="entry name" value="Vitellogenin_N"/>
</dbReference>
<dbReference type="PROSITE" id="PS51211">
    <property type="entry name" value="VITELLOGENIN"/>
    <property type="match status" value="1"/>
</dbReference>
<dbReference type="PANTHER" id="PTHR23345:SF8">
    <property type="entry name" value="VITELLOGENIN-3-RELATED"/>
    <property type="match status" value="1"/>
</dbReference>
<accession>A0A6A5FY38</accession>
<protein>
    <recommendedName>
        <fullName evidence="6">Vitellogenin domain-containing protein</fullName>
    </recommendedName>
</protein>
<dbReference type="GeneID" id="78777741"/>
<feature type="chain" id="PRO_5025395003" description="Vitellogenin domain-containing protein" evidence="5">
    <location>
        <begin position="16"/>
        <end position="297"/>
    </location>
</feature>
<dbReference type="RefSeq" id="XP_053579205.1">
    <property type="nucleotide sequence ID" value="XM_053735639.1"/>
</dbReference>
<dbReference type="InterPro" id="IPR015816">
    <property type="entry name" value="Vitellinogen_b-sht_N"/>
</dbReference>
<dbReference type="CTD" id="78777741"/>
<comment type="caution">
    <text evidence="4">Lacks conserved residue(s) required for the propagation of feature annotation.</text>
</comment>
<keyword evidence="3 5" id="KW-0732">Signal</keyword>
<dbReference type="PANTHER" id="PTHR23345">
    <property type="entry name" value="VITELLOGENIN-RELATED"/>
    <property type="match status" value="1"/>
</dbReference>
<dbReference type="Pfam" id="PF01347">
    <property type="entry name" value="Vitellogenin_N"/>
    <property type="match status" value="2"/>
</dbReference>
<evidence type="ECO:0000256" key="3">
    <source>
        <dbReference type="ARBA" id="ARBA00022729"/>
    </source>
</evidence>
<dbReference type="EMBL" id="WUAV01000006">
    <property type="protein sequence ID" value="KAF1747483.1"/>
    <property type="molecule type" value="Genomic_DNA"/>
</dbReference>
<reference evidence="7 8" key="1">
    <citation type="submission" date="2019-12" db="EMBL/GenBank/DDBJ databases">
        <title>Chromosome-level assembly of the Caenorhabditis remanei genome.</title>
        <authorList>
            <person name="Teterina A.A."/>
            <person name="Willis J.H."/>
            <person name="Phillips P.C."/>
        </authorList>
    </citation>
    <scope>NUCLEOTIDE SEQUENCE [LARGE SCALE GENOMIC DNA]</scope>
    <source>
        <strain evidence="7 8">PX506</strain>
        <tissue evidence="7">Whole organism</tissue>
    </source>
</reference>
<dbReference type="Gene3D" id="2.30.230.10">
    <property type="entry name" value="Lipovitellin, beta-sheet shell regions, chain A"/>
    <property type="match status" value="1"/>
</dbReference>
<proteinExistence type="predicted"/>
<name>A0A6A5FY38_CAERE</name>
<dbReference type="InterPro" id="IPR050733">
    <property type="entry name" value="Vitellogenin/Apolipophorin"/>
</dbReference>
<comment type="caution">
    <text evidence="7">The sequence shown here is derived from an EMBL/GenBank/DDBJ whole genome shotgun (WGS) entry which is preliminary data.</text>
</comment>
<dbReference type="SUPFAM" id="SSF48431">
    <property type="entry name" value="Lipovitellin-phosvitin complex, superhelical domain"/>
    <property type="match status" value="1"/>
</dbReference>